<protein>
    <submittedName>
        <fullName evidence="2">Uncharacterized protein</fullName>
    </submittedName>
</protein>
<feature type="region of interest" description="Disordered" evidence="1">
    <location>
        <begin position="1"/>
        <end position="20"/>
    </location>
</feature>
<keyword evidence="3" id="KW-1185">Reference proteome</keyword>
<evidence type="ECO:0000256" key="1">
    <source>
        <dbReference type="SAM" id="MobiDB-lite"/>
    </source>
</evidence>
<dbReference type="Proteomes" id="UP001595907">
    <property type="component" value="Unassembled WGS sequence"/>
</dbReference>
<accession>A0ABV8QNP5</accession>
<dbReference type="RefSeq" id="WP_379707036.1">
    <property type="nucleotide sequence ID" value="NZ_JBHSCZ010000001.1"/>
</dbReference>
<evidence type="ECO:0000313" key="2">
    <source>
        <dbReference type="EMBL" id="MFC4261900.1"/>
    </source>
</evidence>
<organism evidence="2 3">
    <name type="scientific">Ferruginibacter yonginensis</name>
    <dbReference type="NCBI Taxonomy" id="1310416"/>
    <lineage>
        <taxon>Bacteria</taxon>
        <taxon>Pseudomonadati</taxon>
        <taxon>Bacteroidota</taxon>
        <taxon>Chitinophagia</taxon>
        <taxon>Chitinophagales</taxon>
        <taxon>Chitinophagaceae</taxon>
        <taxon>Ferruginibacter</taxon>
    </lineage>
</organism>
<reference evidence="3" key="1">
    <citation type="journal article" date="2019" name="Int. J. Syst. Evol. Microbiol.">
        <title>The Global Catalogue of Microorganisms (GCM) 10K type strain sequencing project: providing services to taxonomists for standard genome sequencing and annotation.</title>
        <authorList>
            <consortium name="The Broad Institute Genomics Platform"/>
            <consortium name="The Broad Institute Genome Sequencing Center for Infectious Disease"/>
            <person name="Wu L."/>
            <person name="Ma J."/>
        </authorList>
    </citation>
    <scope>NUCLEOTIDE SEQUENCE [LARGE SCALE GENOMIC DNA]</scope>
    <source>
        <strain evidence="3">CECT 8289</strain>
    </source>
</reference>
<proteinExistence type="predicted"/>
<sequence length="98" mass="11139">MFGKPTDDDFDGHEPPPPQEHTDFVAFLKNYLYQTYLPIAAPVPGMLTKSTKEIFEALQGVLTTAIFTEEDVAVWLYDGGYRLISTGEMRMEWMMVEG</sequence>
<name>A0ABV8QNP5_9BACT</name>
<dbReference type="EMBL" id="JBHSCZ010000001">
    <property type="protein sequence ID" value="MFC4261900.1"/>
    <property type="molecule type" value="Genomic_DNA"/>
</dbReference>
<gene>
    <name evidence="2" type="ORF">ACFOWM_03355</name>
</gene>
<evidence type="ECO:0000313" key="3">
    <source>
        <dbReference type="Proteomes" id="UP001595907"/>
    </source>
</evidence>
<comment type="caution">
    <text evidence="2">The sequence shown here is derived from an EMBL/GenBank/DDBJ whole genome shotgun (WGS) entry which is preliminary data.</text>
</comment>